<evidence type="ECO:0000256" key="10">
    <source>
        <dbReference type="ARBA" id="ARBA00022777"/>
    </source>
</evidence>
<feature type="region of interest" description="Disordered" evidence="22">
    <location>
        <begin position="297"/>
        <end position="329"/>
    </location>
</feature>
<evidence type="ECO:0000256" key="7">
    <source>
        <dbReference type="ARBA" id="ARBA00022688"/>
    </source>
</evidence>
<reference evidence="24 25" key="1">
    <citation type="submission" date="2019-07" db="EMBL/GenBank/DDBJ databases">
        <title>Chromosome genome assembly for large yellow croaker.</title>
        <authorList>
            <person name="Xiao S."/>
        </authorList>
    </citation>
    <scope>NUCLEOTIDE SEQUENCE [LARGE SCALE GENOMIC DNA]</scope>
    <source>
        <strain evidence="24">JMULYC20181020</strain>
        <tissue evidence="24">Muscle</tissue>
    </source>
</reference>
<comment type="caution">
    <text evidence="24">The sequence shown here is derived from an EMBL/GenBank/DDBJ whole genome shotgun (WGS) entry which is preliminary data.</text>
</comment>
<comment type="function">
    <text evidence="20">Atypical kinase involved in the biosynthesis of coenzyme Q, also named ubiquinone, an essential lipid-soluble electron transporter for aerobic cellular respiration. Its substrate specificity is still unclear: may act as a protein kinase that mediates phosphorylation of COQ3. According to other reports, acts as a small molecule kinase, possibly a lipid kinase that phosphorylates a prenyl lipid in the ubiquinone biosynthesis pathway, as suggested by its ability to bind coenzyme Q lipid intermediates. However, the small molecule kinase activity was not confirmed by another publication. Shows an unusual selectivity for binding ADP over ATP.</text>
</comment>
<evidence type="ECO:0000256" key="18">
    <source>
        <dbReference type="ARBA" id="ARBA00033204"/>
    </source>
</evidence>
<evidence type="ECO:0000256" key="13">
    <source>
        <dbReference type="ARBA" id="ARBA00022989"/>
    </source>
</evidence>
<keyword evidence="6" id="KW-0808">Transferase</keyword>
<comment type="similarity">
    <text evidence="3">Belongs to the inositol phosphokinase (IPK) family.</text>
</comment>
<evidence type="ECO:0000313" key="24">
    <source>
        <dbReference type="EMBL" id="KAE8286974.1"/>
    </source>
</evidence>
<comment type="catalytic activity">
    <reaction evidence="19">
        <text>1D-myo-inositol 1,4,5-trisphosphate + ATP = 1D-myo-inositol 1,3,4,5-tetrakisphosphate + ADP + H(+)</text>
        <dbReference type="Rhea" id="RHEA:11020"/>
        <dbReference type="ChEBI" id="CHEBI:15378"/>
        <dbReference type="ChEBI" id="CHEBI:30616"/>
        <dbReference type="ChEBI" id="CHEBI:57895"/>
        <dbReference type="ChEBI" id="CHEBI:203600"/>
        <dbReference type="ChEBI" id="CHEBI:456216"/>
        <dbReference type="EC" id="2.7.1.127"/>
    </reaction>
    <physiologicalReaction direction="left-to-right" evidence="19">
        <dbReference type="Rhea" id="RHEA:11021"/>
    </physiologicalReaction>
</comment>
<sequence length="1419" mass="158155">MAASALNLSGLGVMNSSNQFHTQPGSSSTTSAARTSPVGRPVLPVPDRSTYCQLLGGGALGGGLYSPTSPKTSPRTLSPTFVFPPPSSLSPSPTRRSRSPSPRSPELLGVNVGQRVRRLSSPGGEDRGEGEGQEDRGGGGGETGGGEKREERRRQAQLLQIHRELQNVEVRGKVGIFEAHISGIRAQVLNSELQRSPRSPRRTTNQTPSQQNTALECPMTQPQENKVPSIVQNGREREEETIDGERRERGKNEGEKDICATKANTENKTLIGQNGRHSETTIQIPCLDEPFAIQGSLETLNPDATTDRERKEGERPRKMEGEKDREEVEKQMLGVERETKVRDEKEDRSCLVIPLQTEANRLEVNPETLAVPRAQSSESSPCLLDTADYTSNHSPSITPSIPAVIITDHGLENQPQSSECSGSDQGLSCSPSPSSSPVPGPYSSTRSLRKLSSSSASSAGFSSSWEESEEDVSSDTEKGEHLLNPALISSKQKAHKSWKKIKNMVHWSPFVMSFKKKYPWIQLAGHAGSFKAGANGRILKKHCDCEQRCLSLLMRDVLRPYVPGYHGDVEKDGQKYNQMEDLLAEFDYPCVMDCKMGVRTYLEEELTKARKKPSPRPDMYQKMIEVDPEAPTPEESEQKVVTKPRYMQWRETISSTATLGFRIEGVKKEDGTVNRDFKKTKTREQVSAAFHDFVKGNKDILNCYLTRLEEIKDTLEISPFFKTHEVIGSSLLFVHDSKGRAKVWMIDFGKTTPLPEGEELNHRALWVEGNREDVGVGEKKRRRQLLSIMAGDMMLLMRGLAKLSQAVVETQSTTMRSATGVPGVGAAVQSVQSAAEQGLSAAMMKMQEVTGQQQTSSSESEFDFPQDDFTTSEFREEDFTADHTGSSDGAGTHHGAGEGKQSLFDGYKDPSKQFSGHTRSYHQDARRFIGHQRLYNHSLKRHLWGQLYCQHQVSQLRSYHQDPSTVGGLTAEDIEKARQSKRAESKPHKQMLSERARERKVPVTRLSRLANFGGLAVGLGIGALAEVAKKTIRHNDVAGDKKGVLDSSPFLSEANAERIVRTLCKVRGAALKLGQMLSIQDDAFINPQLAKIFDRVRQSADFMPIKQMTKALNSDLGPNWRDKLESFEDRPFAAASIGQVHLARMKDGREVAMKIQYPGVAQSINSDVNNLMTVLNMSNALPEGLFPEHLIDVMRRELTLECDYIREAQCAKKFRELLKDHPAENLSQELKNEICENILMLCLRELFEFRYMQTDPNWSNFFYDPQTHRVSLLDFGATRGFDLSFTDLYIEIIRSAAEGNREGVLKKSIEMKFLTGYESKAMINAHVDAVMILGEAFASTEPFEFGSQSTTERIHNLIPVMLKHRLTPPPEETYSLHRKMGGSFLICSRLDAKLKCSNMFQTAYQKYWEGRTPSPSQSA</sequence>
<evidence type="ECO:0000256" key="5">
    <source>
        <dbReference type="ARBA" id="ARBA00018535"/>
    </source>
</evidence>
<feature type="compositionally biased region" description="Basic and acidic residues" evidence="22">
    <location>
        <begin position="124"/>
        <end position="137"/>
    </location>
</feature>
<accession>A0A6G0I6B6</accession>
<dbReference type="SUPFAM" id="SSF56104">
    <property type="entry name" value="SAICAR synthase-like"/>
    <property type="match status" value="1"/>
</dbReference>
<dbReference type="Gene3D" id="3.30.470.160">
    <property type="entry name" value="Inositol polyphosphate kinase"/>
    <property type="match status" value="1"/>
</dbReference>
<dbReference type="FunFam" id="3.30.470.160:FF:000001">
    <property type="entry name" value="Kinase"/>
    <property type="match status" value="1"/>
</dbReference>
<evidence type="ECO:0000256" key="14">
    <source>
        <dbReference type="ARBA" id="ARBA00023128"/>
    </source>
</evidence>
<keyword evidence="14" id="KW-0496">Mitochondrion</keyword>
<dbReference type="GO" id="GO:0005524">
    <property type="term" value="F:ATP binding"/>
    <property type="evidence" value="ECO:0007669"/>
    <property type="project" value="UniProtKB-KW"/>
</dbReference>
<evidence type="ECO:0000256" key="16">
    <source>
        <dbReference type="ARBA" id="ARBA00031775"/>
    </source>
</evidence>
<dbReference type="GO" id="GO:0032958">
    <property type="term" value="P:inositol phosphate biosynthetic process"/>
    <property type="evidence" value="ECO:0007669"/>
    <property type="project" value="InterPro"/>
</dbReference>
<dbReference type="Pfam" id="PF03770">
    <property type="entry name" value="IPK"/>
    <property type="match status" value="1"/>
</dbReference>
<dbReference type="EMBL" id="REGW02000014">
    <property type="protein sequence ID" value="KAE8286974.1"/>
    <property type="molecule type" value="Genomic_DNA"/>
</dbReference>
<evidence type="ECO:0000256" key="4">
    <source>
        <dbReference type="ARBA" id="ARBA00009670"/>
    </source>
</evidence>
<dbReference type="Proteomes" id="UP000424527">
    <property type="component" value="Unassembled WGS sequence"/>
</dbReference>
<evidence type="ECO:0000256" key="3">
    <source>
        <dbReference type="ARBA" id="ARBA00007374"/>
    </source>
</evidence>
<feature type="compositionally biased region" description="Low complexity" evidence="22">
    <location>
        <begin position="26"/>
        <end position="36"/>
    </location>
</feature>
<name>A0A6G0I6B6_LARCR</name>
<keyword evidence="10 24" id="KW-0418">Kinase</keyword>
<evidence type="ECO:0000259" key="23">
    <source>
        <dbReference type="Pfam" id="PF03109"/>
    </source>
</evidence>
<feature type="domain" description="ABC1 atypical kinase-like" evidence="23">
    <location>
        <begin position="1096"/>
        <end position="1222"/>
    </location>
</feature>
<feature type="compositionally biased region" description="Polar residues" evidence="22">
    <location>
        <begin position="413"/>
        <end position="427"/>
    </location>
</feature>
<organism evidence="24 25">
    <name type="scientific">Larimichthys crocea</name>
    <name type="common">Large yellow croaker</name>
    <name type="synonym">Pseudosciaena crocea</name>
    <dbReference type="NCBI Taxonomy" id="215358"/>
    <lineage>
        <taxon>Eukaryota</taxon>
        <taxon>Metazoa</taxon>
        <taxon>Chordata</taxon>
        <taxon>Craniata</taxon>
        <taxon>Vertebrata</taxon>
        <taxon>Euteleostomi</taxon>
        <taxon>Actinopterygii</taxon>
        <taxon>Neopterygii</taxon>
        <taxon>Teleostei</taxon>
        <taxon>Neoteleostei</taxon>
        <taxon>Acanthomorphata</taxon>
        <taxon>Eupercaria</taxon>
        <taxon>Sciaenidae</taxon>
        <taxon>Larimichthys</taxon>
    </lineage>
</organism>
<feature type="compositionally biased region" description="Polar residues" evidence="22">
    <location>
        <begin position="14"/>
        <end position="25"/>
    </location>
</feature>
<feature type="region of interest" description="Disordered" evidence="22">
    <location>
        <begin position="13"/>
        <end position="153"/>
    </location>
</feature>
<evidence type="ECO:0000256" key="6">
    <source>
        <dbReference type="ARBA" id="ARBA00022679"/>
    </source>
</evidence>
<dbReference type="UniPathway" id="UPA00232"/>
<keyword evidence="12" id="KW-0809">Transit peptide</keyword>
<evidence type="ECO:0000256" key="17">
    <source>
        <dbReference type="ARBA" id="ARBA00032726"/>
    </source>
</evidence>
<comment type="pathway">
    <text evidence="2">Cofactor biosynthesis; ubiquinone biosynthesis.</text>
</comment>
<dbReference type="CDD" id="cd13970">
    <property type="entry name" value="ABC1_ADCK3"/>
    <property type="match status" value="1"/>
</dbReference>
<dbReference type="GO" id="GO:0031966">
    <property type="term" value="C:mitochondrial membrane"/>
    <property type="evidence" value="ECO:0007669"/>
    <property type="project" value="UniProtKB-SubCell"/>
</dbReference>
<evidence type="ECO:0000256" key="21">
    <source>
        <dbReference type="ARBA" id="ARBA00066784"/>
    </source>
</evidence>
<evidence type="ECO:0000256" key="1">
    <source>
        <dbReference type="ARBA" id="ARBA00004304"/>
    </source>
</evidence>
<comment type="similarity">
    <text evidence="4">Belongs to the protein kinase superfamily. ADCK protein kinase family.</text>
</comment>
<feature type="region of interest" description="Disordered" evidence="22">
    <location>
        <begin position="372"/>
        <end position="396"/>
    </location>
</feature>
<dbReference type="GO" id="GO:0006744">
    <property type="term" value="P:ubiquinone biosynthetic process"/>
    <property type="evidence" value="ECO:0007669"/>
    <property type="project" value="UniProtKB-UniPathway"/>
</dbReference>
<evidence type="ECO:0000256" key="12">
    <source>
        <dbReference type="ARBA" id="ARBA00022946"/>
    </source>
</evidence>
<proteinExistence type="inferred from homology"/>
<dbReference type="PANTHER" id="PTHR43851">
    <property type="match status" value="1"/>
</dbReference>
<feature type="region of interest" description="Disordered" evidence="22">
    <location>
        <begin position="190"/>
        <end position="261"/>
    </location>
</feature>
<evidence type="ECO:0000256" key="9">
    <source>
        <dbReference type="ARBA" id="ARBA00022741"/>
    </source>
</evidence>
<evidence type="ECO:0000256" key="22">
    <source>
        <dbReference type="SAM" id="MobiDB-lite"/>
    </source>
</evidence>
<feature type="compositionally biased region" description="Polar residues" evidence="22">
    <location>
        <begin position="190"/>
        <end position="232"/>
    </location>
</feature>
<keyword evidence="8" id="KW-0812">Transmembrane</keyword>
<feature type="region of interest" description="Disordered" evidence="22">
    <location>
        <begin position="412"/>
        <end position="478"/>
    </location>
</feature>
<dbReference type="InterPro" id="IPR034646">
    <property type="entry name" value="ADCK3_dom"/>
</dbReference>
<dbReference type="PANTHER" id="PTHR43851:SF1">
    <property type="entry name" value="ATYPICAL KINASE COQ8A, MITOCHONDRIAL"/>
    <property type="match status" value="1"/>
</dbReference>
<gene>
    <name evidence="24" type="ORF">D5F01_LYC14931</name>
</gene>
<feature type="compositionally biased region" description="Gly residues" evidence="22">
    <location>
        <begin position="55"/>
        <end position="64"/>
    </location>
</feature>
<feature type="compositionally biased region" description="Basic and acidic residues" evidence="22">
    <location>
        <begin position="305"/>
        <end position="329"/>
    </location>
</feature>
<keyword evidence="9" id="KW-0547">Nucleotide-binding</keyword>
<feature type="compositionally biased region" description="Polar residues" evidence="22">
    <location>
        <begin position="66"/>
        <end position="76"/>
    </location>
</feature>
<evidence type="ECO:0000256" key="15">
    <source>
        <dbReference type="ARBA" id="ARBA00023136"/>
    </source>
</evidence>
<feature type="compositionally biased region" description="Low complexity" evidence="22">
    <location>
        <begin position="441"/>
        <end position="465"/>
    </location>
</feature>
<evidence type="ECO:0000256" key="8">
    <source>
        <dbReference type="ARBA" id="ARBA00022692"/>
    </source>
</evidence>
<dbReference type="Pfam" id="PF03109">
    <property type="entry name" value="ABC1"/>
    <property type="match status" value="2"/>
</dbReference>
<keyword evidence="11" id="KW-0067">ATP-binding</keyword>
<dbReference type="SUPFAM" id="SSF56112">
    <property type="entry name" value="Protein kinase-like (PK-like)"/>
    <property type="match status" value="1"/>
</dbReference>
<dbReference type="InterPro" id="IPR004147">
    <property type="entry name" value="ABC1_dom"/>
</dbReference>
<evidence type="ECO:0000256" key="19">
    <source>
        <dbReference type="ARBA" id="ARBA00051963"/>
    </source>
</evidence>
<dbReference type="InterPro" id="IPR011009">
    <property type="entry name" value="Kinase-like_dom_sf"/>
</dbReference>
<keyword evidence="25" id="KW-1185">Reference proteome</keyword>
<keyword evidence="13" id="KW-1133">Transmembrane helix</keyword>
<feature type="region of interest" description="Disordered" evidence="22">
    <location>
        <begin position="880"/>
        <end position="920"/>
    </location>
</feature>
<dbReference type="InterPro" id="IPR038286">
    <property type="entry name" value="IPK_sf"/>
</dbReference>
<evidence type="ECO:0000256" key="2">
    <source>
        <dbReference type="ARBA" id="ARBA00004749"/>
    </source>
</evidence>
<keyword evidence="15" id="KW-0472">Membrane</keyword>
<protein>
    <recommendedName>
        <fullName evidence="5">Atypical kinase COQ8A, mitochondrial</fullName>
        <ecNumber evidence="21">2.7.1.127</ecNumber>
    </recommendedName>
    <alternativeName>
        <fullName evidence="17">Chaperone activity of bc1 complex-like</fullName>
    </alternativeName>
    <alternativeName>
        <fullName evidence="18">Coenzyme Q protein 8A</fullName>
    </alternativeName>
    <alternativeName>
        <fullName evidence="16">aarF domain-containing protein kinase 3</fullName>
    </alternativeName>
</protein>
<dbReference type="GO" id="GO:0008440">
    <property type="term" value="F:inositol-1,4,5-trisphosphate 3-kinase activity"/>
    <property type="evidence" value="ECO:0007669"/>
    <property type="project" value="UniProtKB-EC"/>
</dbReference>
<dbReference type="InterPro" id="IPR051409">
    <property type="entry name" value="Atypical_kinase_ADCK"/>
</dbReference>
<feature type="compositionally biased region" description="Basic and acidic residues" evidence="22">
    <location>
        <begin position="234"/>
        <end position="259"/>
    </location>
</feature>
<dbReference type="InterPro" id="IPR005522">
    <property type="entry name" value="IPK"/>
</dbReference>
<comment type="subcellular location">
    <subcellularLocation>
        <location evidence="1">Mitochondrion membrane</location>
        <topology evidence="1">Single-pass membrane protein</topology>
    </subcellularLocation>
</comment>
<evidence type="ECO:0000313" key="25">
    <source>
        <dbReference type="Proteomes" id="UP000424527"/>
    </source>
</evidence>
<keyword evidence="7" id="KW-0831">Ubiquinone biosynthesis</keyword>
<feature type="domain" description="ABC1 atypical kinase-like" evidence="23">
    <location>
        <begin position="1226"/>
        <end position="1306"/>
    </location>
</feature>
<feature type="region of interest" description="Disordered" evidence="22">
    <location>
        <begin position="975"/>
        <end position="999"/>
    </location>
</feature>
<dbReference type="EC" id="2.7.1.127" evidence="21"/>
<feature type="compositionally biased region" description="Low complexity" evidence="22">
    <location>
        <begin position="89"/>
        <end position="105"/>
    </location>
</feature>
<evidence type="ECO:0000256" key="11">
    <source>
        <dbReference type="ARBA" id="ARBA00022840"/>
    </source>
</evidence>
<evidence type="ECO:0000256" key="20">
    <source>
        <dbReference type="ARBA" id="ARBA00058956"/>
    </source>
</evidence>